<organism evidence="3 4">
    <name type="scientific">Castilleja foliolosa</name>
    <dbReference type="NCBI Taxonomy" id="1961234"/>
    <lineage>
        <taxon>Eukaryota</taxon>
        <taxon>Viridiplantae</taxon>
        <taxon>Streptophyta</taxon>
        <taxon>Embryophyta</taxon>
        <taxon>Tracheophyta</taxon>
        <taxon>Spermatophyta</taxon>
        <taxon>Magnoliopsida</taxon>
        <taxon>eudicotyledons</taxon>
        <taxon>Gunneridae</taxon>
        <taxon>Pentapetalae</taxon>
        <taxon>asterids</taxon>
        <taxon>lamiids</taxon>
        <taxon>Lamiales</taxon>
        <taxon>Orobanchaceae</taxon>
        <taxon>Pedicularideae</taxon>
        <taxon>Castillejinae</taxon>
        <taxon>Castilleja</taxon>
    </lineage>
</organism>
<reference evidence="4" key="1">
    <citation type="journal article" date="2024" name="IScience">
        <title>Strigolactones Initiate the Formation of Haustorium-like Structures in Castilleja.</title>
        <authorList>
            <person name="Buerger M."/>
            <person name="Peterson D."/>
            <person name="Chory J."/>
        </authorList>
    </citation>
    <scope>NUCLEOTIDE SEQUENCE [LARGE SCALE GENOMIC DNA]</scope>
</reference>
<dbReference type="Pfam" id="PF13041">
    <property type="entry name" value="PPR_2"/>
    <property type="match status" value="3"/>
</dbReference>
<feature type="repeat" description="PPR" evidence="2">
    <location>
        <begin position="390"/>
        <end position="424"/>
    </location>
</feature>
<dbReference type="GO" id="GO:0016070">
    <property type="term" value="P:RNA metabolic process"/>
    <property type="evidence" value="ECO:0007669"/>
    <property type="project" value="UniProtKB-ARBA"/>
</dbReference>
<keyword evidence="1" id="KW-0677">Repeat</keyword>
<feature type="repeat" description="PPR" evidence="2">
    <location>
        <begin position="218"/>
        <end position="252"/>
    </location>
</feature>
<dbReference type="PROSITE" id="PS51375">
    <property type="entry name" value="PPR"/>
    <property type="match status" value="5"/>
</dbReference>
<dbReference type="InterPro" id="IPR011990">
    <property type="entry name" value="TPR-like_helical_dom_sf"/>
</dbReference>
<name>A0ABD3DZE8_9LAMI</name>
<dbReference type="PANTHER" id="PTHR47926:SF453">
    <property type="entry name" value="PENTATRICOPEPTIDE REPEAT (PPR) SUPERFAMILY PROTEIN"/>
    <property type="match status" value="1"/>
</dbReference>
<dbReference type="Pfam" id="PF12854">
    <property type="entry name" value="PPR_1"/>
    <property type="match status" value="1"/>
</dbReference>
<dbReference type="Proteomes" id="UP001632038">
    <property type="component" value="Unassembled WGS sequence"/>
</dbReference>
<keyword evidence="4" id="KW-1185">Reference proteome</keyword>
<dbReference type="FunFam" id="1.25.40.10:FF:000344">
    <property type="entry name" value="Pentatricopeptide repeat-containing protein"/>
    <property type="match status" value="1"/>
</dbReference>
<dbReference type="EMBL" id="JAVIJP010000009">
    <property type="protein sequence ID" value="KAL3647625.1"/>
    <property type="molecule type" value="Genomic_DNA"/>
</dbReference>
<dbReference type="InterPro" id="IPR046960">
    <property type="entry name" value="PPR_At4g14850-like_plant"/>
</dbReference>
<proteinExistence type="predicted"/>
<dbReference type="AlphaFoldDB" id="A0ABD3DZE8"/>
<dbReference type="NCBIfam" id="TIGR00756">
    <property type="entry name" value="PPR"/>
    <property type="match status" value="5"/>
</dbReference>
<evidence type="ECO:0000313" key="3">
    <source>
        <dbReference type="EMBL" id="KAL3647625.1"/>
    </source>
</evidence>
<dbReference type="PANTHER" id="PTHR47926">
    <property type="entry name" value="PENTATRICOPEPTIDE REPEAT-CONTAINING PROTEIN"/>
    <property type="match status" value="1"/>
</dbReference>
<dbReference type="InterPro" id="IPR046848">
    <property type="entry name" value="E_motif"/>
</dbReference>
<sequence length="531" mass="58845">MKRPLFSQPNSFAHHCSSLLQRCMKPKALKPSKQIHALVLTKHIDMNVLSLSSKLIGAYACCGDFNSAKLLFQETPNPNVFALNWMILTLTSSGSHEEAIRYFSLCQESKNYNSSPNKYTFSAILKSCMGLLDAGLGKQVHGLICKMGFQNDLSVCNDLIYMYCKCSIICPARQVFDEMSERDVASWTTIMCGYANAGKIDESVILFERMRMDGVKPNEFTWNAIISGHAKNGDCDDAYMFFSRMSKEGLVPDLATWNAMISGFVQSQRAIEALELFRSMLIAGIKPNQVTLTALLPASGIIASIGTTGKEIHGFIYRIKLDINVFVASALIDMYSKCGNIKAAQIIFNTTPDKNLASWNAMIGCYGKHGMVESAIGLFEKLHDEKIQPNEVTLTSVLSACSHGGLVEKGLEIFRSMDKYGVEANIEHYSCLIDLLCRYGRMDEAYGIVNRVGLEITNSIVGAFLNGCKIHGRRDLAEKIDDRMKVEMNKPGAFVTLSNIYASEGEWGGVEDVRKVMKDKKVLKKPGFSSI</sequence>
<gene>
    <name evidence="3" type="ORF">CASFOL_008593</name>
</gene>
<evidence type="ECO:0000313" key="4">
    <source>
        <dbReference type="Proteomes" id="UP001632038"/>
    </source>
</evidence>
<feature type="repeat" description="PPR" evidence="2">
    <location>
        <begin position="253"/>
        <end position="287"/>
    </location>
</feature>
<dbReference type="FunFam" id="1.25.40.10:FF:000090">
    <property type="entry name" value="Pentatricopeptide repeat-containing protein, chloroplastic"/>
    <property type="match status" value="1"/>
</dbReference>
<dbReference type="Gene3D" id="1.25.40.10">
    <property type="entry name" value="Tetratricopeptide repeat domain"/>
    <property type="match status" value="4"/>
</dbReference>
<accession>A0ABD3DZE8</accession>
<protein>
    <recommendedName>
        <fullName evidence="5">Pentatricopeptide repeat-containing protein</fullName>
    </recommendedName>
</protein>
<evidence type="ECO:0008006" key="5">
    <source>
        <dbReference type="Google" id="ProtNLM"/>
    </source>
</evidence>
<evidence type="ECO:0000256" key="2">
    <source>
        <dbReference type="PROSITE-ProRule" id="PRU00708"/>
    </source>
</evidence>
<dbReference type="InterPro" id="IPR002885">
    <property type="entry name" value="PPR_rpt"/>
</dbReference>
<dbReference type="Pfam" id="PF20431">
    <property type="entry name" value="E_motif"/>
    <property type="match status" value="1"/>
</dbReference>
<feature type="repeat" description="PPR" evidence="2">
    <location>
        <begin position="355"/>
        <end position="389"/>
    </location>
</feature>
<comment type="caution">
    <text evidence="3">The sequence shown here is derived from an EMBL/GenBank/DDBJ whole genome shotgun (WGS) entry which is preliminary data.</text>
</comment>
<feature type="repeat" description="PPR" evidence="2">
    <location>
        <begin position="183"/>
        <end position="217"/>
    </location>
</feature>
<evidence type="ECO:0000256" key="1">
    <source>
        <dbReference type="ARBA" id="ARBA00022737"/>
    </source>
</evidence>